<sequence length="216" mass="25679">MESSELLSNFLKIYDLKEYKIIRTTSDAWVEHPRIVVFDKKNNYYYKIFSNITKEIKKYDHVFLNNAHFPNHLVTSVIEEDMWIVKQSIPNGILLADIFRNKNTVNDKIIDIMLGNLLWAKNEAKRIFPNPPKNKLWDFSAGDSCASNIIYDMQTNTATNIDIEASHWVTKDEYLKRAFNRFLKHFNNWKEYPHCNFLPIRKIPKLLDRCLTFIDK</sequence>
<evidence type="ECO:0008006" key="2">
    <source>
        <dbReference type="Google" id="ProtNLM"/>
    </source>
</evidence>
<protein>
    <recommendedName>
        <fullName evidence="2">Aminoglycoside phosphotransferase domain-containing protein</fullName>
    </recommendedName>
</protein>
<dbReference type="EMBL" id="UINC01221967">
    <property type="protein sequence ID" value="SVE50533.1"/>
    <property type="molecule type" value="Genomic_DNA"/>
</dbReference>
<proteinExistence type="predicted"/>
<feature type="non-terminal residue" evidence="1">
    <location>
        <position position="216"/>
    </location>
</feature>
<accession>A0A383E244</accession>
<gene>
    <name evidence="1" type="ORF">METZ01_LOCUS503387</name>
</gene>
<dbReference type="AlphaFoldDB" id="A0A383E244"/>
<evidence type="ECO:0000313" key="1">
    <source>
        <dbReference type="EMBL" id="SVE50533.1"/>
    </source>
</evidence>
<organism evidence="1">
    <name type="scientific">marine metagenome</name>
    <dbReference type="NCBI Taxonomy" id="408172"/>
    <lineage>
        <taxon>unclassified sequences</taxon>
        <taxon>metagenomes</taxon>
        <taxon>ecological metagenomes</taxon>
    </lineage>
</organism>
<name>A0A383E244_9ZZZZ</name>
<reference evidence="1" key="1">
    <citation type="submission" date="2018-05" db="EMBL/GenBank/DDBJ databases">
        <authorList>
            <person name="Lanie J.A."/>
            <person name="Ng W.-L."/>
            <person name="Kazmierczak K.M."/>
            <person name="Andrzejewski T.M."/>
            <person name="Davidsen T.M."/>
            <person name="Wayne K.J."/>
            <person name="Tettelin H."/>
            <person name="Glass J.I."/>
            <person name="Rusch D."/>
            <person name="Podicherti R."/>
            <person name="Tsui H.-C.T."/>
            <person name="Winkler M.E."/>
        </authorList>
    </citation>
    <scope>NUCLEOTIDE SEQUENCE</scope>
</reference>